<feature type="domain" description="U-box" evidence="7">
    <location>
        <begin position="67"/>
        <end position="141"/>
    </location>
</feature>
<dbReference type="Gene3D" id="3.30.40.10">
    <property type="entry name" value="Zinc/RING finger domain, C3HC4 (zinc finger)"/>
    <property type="match status" value="1"/>
</dbReference>
<dbReference type="InterPro" id="IPR013083">
    <property type="entry name" value="Znf_RING/FYVE/PHD"/>
</dbReference>
<keyword evidence="3 6" id="KW-0808">Transferase</keyword>
<evidence type="ECO:0000259" key="7">
    <source>
        <dbReference type="PROSITE" id="PS51698"/>
    </source>
</evidence>
<dbReference type="PROSITE" id="PS50176">
    <property type="entry name" value="ARM_REPEAT"/>
    <property type="match status" value="1"/>
</dbReference>
<dbReference type="InterPro" id="IPR045185">
    <property type="entry name" value="PUB22/23/24-like"/>
</dbReference>
<evidence type="ECO:0000256" key="5">
    <source>
        <dbReference type="PROSITE-ProRule" id="PRU00259"/>
    </source>
</evidence>
<feature type="repeat" description="ARM" evidence="5">
    <location>
        <begin position="324"/>
        <end position="356"/>
    </location>
</feature>
<dbReference type="UniPathway" id="UPA00143"/>
<dbReference type="Pfam" id="PF25598">
    <property type="entry name" value="ARM_PUB"/>
    <property type="match status" value="1"/>
</dbReference>
<sequence length="460" mass="50403">MPEYIEGGAQVLDLATAVKDGILGGPTTLLPFSSHKDSANGKPPATNQPDLKRIMEELEASGDELEDIPSVFICPISLEPMVDPVTLCTGQTYEWTHIQRWLAMGRRTCPTTMQELWDDLVTPNTTLSCLIQTWFSQRYIRFKKRAEDVDGRASDLVSALRSRQIKGGQARVHALKEIKKIIASHPSVKRSVASSGGTTFLASLLSPFTSHAVGSEVVALLVQLQLDQESRSILMQPGKISLITDMLNEGTVETKVNCARLIQTLMEDEYEFRYEIVSSPSLLVGVLRLIKDKRHLNGVFSGLTLLKSICTKRHETKGLLVGLGVVPNLVDLISANSNLSQPNLLENALQILHEIASTLDGRVAIKECKNAVRNLVWVIMSVSEACTRCSMNVLWAVCEMAPECAGSAVEAGLAAKLLLVMQSGCGPEVKQRSAELLKLCSLNYTTTLFISKCKLTRTIQ</sequence>
<keyword evidence="4 6" id="KW-0833">Ubl conjugation pathway</keyword>
<dbReference type="OrthoDB" id="10064100at2759"/>
<dbReference type="Proteomes" id="UP000623129">
    <property type="component" value="Unassembled WGS sequence"/>
</dbReference>
<name>A0A833QA06_9POAL</name>
<dbReference type="EMBL" id="SWLB01000029">
    <property type="protein sequence ID" value="KAF3320435.1"/>
    <property type="molecule type" value="Genomic_DNA"/>
</dbReference>
<dbReference type="InterPro" id="IPR011989">
    <property type="entry name" value="ARM-like"/>
</dbReference>
<evidence type="ECO:0000256" key="6">
    <source>
        <dbReference type="RuleBase" id="RU369093"/>
    </source>
</evidence>
<proteinExistence type="predicted"/>
<accession>A0A833QA06</accession>
<dbReference type="PANTHER" id="PTHR22849:SF142">
    <property type="entry name" value="U-BOX DOMAIN-CONTAINING PROTEIN 31"/>
    <property type="match status" value="1"/>
</dbReference>
<evidence type="ECO:0000256" key="3">
    <source>
        <dbReference type="ARBA" id="ARBA00022679"/>
    </source>
</evidence>
<keyword evidence="9" id="KW-1185">Reference proteome</keyword>
<protein>
    <recommendedName>
        <fullName evidence="6 7">U-box domain-containing protein</fullName>
        <ecNumber evidence="6">2.3.2.27</ecNumber>
    </recommendedName>
    <alternativeName>
        <fullName evidence="6">RING-type E3 ubiquitin transferase PUB</fullName>
    </alternativeName>
</protein>
<dbReference type="CDD" id="cd16664">
    <property type="entry name" value="RING-Ubox_PUB"/>
    <property type="match status" value="1"/>
</dbReference>
<dbReference type="InterPro" id="IPR016024">
    <property type="entry name" value="ARM-type_fold"/>
</dbReference>
<dbReference type="InterPro" id="IPR003613">
    <property type="entry name" value="Ubox_domain"/>
</dbReference>
<comment type="function">
    <text evidence="6">Functions as an E3 ubiquitin ligase.</text>
</comment>
<comment type="caution">
    <text evidence="8">The sequence shown here is derived from an EMBL/GenBank/DDBJ whole genome shotgun (WGS) entry which is preliminary data.</text>
</comment>
<comment type="catalytic activity">
    <reaction evidence="1 6">
        <text>S-ubiquitinyl-[E2 ubiquitin-conjugating enzyme]-L-cysteine + [acceptor protein]-L-lysine = [E2 ubiquitin-conjugating enzyme]-L-cysteine + N(6)-ubiquitinyl-[acceptor protein]-L-lysine.</text>
        <dbReference type="EC" id="2.3.2.27"/>
    </reaction>
</comment>
<dbReference type="Pfam" id="PF04564">
    <property type="entry name" value="U-box"/>
    <property type="match status" value="1"/>
</dbReference>
<evidence type="ECO:0000256" key="2">
    <source>
        <dbReference type="ARBA" id="ARBA00004906"/>
    </source>
</evidence>
<gene>
    <name evidence="8" type="ORF">FCM35_KLT15131</name>
</gene>
<dbReference type="EC" id="2.3.2.27" evidence="6"/>
<organism evidence="8 9">
    <name type="scientific">Carex littledalei</name>
    <dbReference type="NCBI Taxonomy" id="544730"/>
    <lineage>
        <taxon>Eukaryota</taxon>
        <taxon>Viridiplantae</taxon>
        <taxon>Streptophyta</taxon>
        <taxon>Embryophyta</taxon>
        <taxon>Tracheophyta</taxon>
        <taxon>Spermatophyta</taxon>
        <taxon>Magnoliopsida</taxon>
        <taxon>Liliopsida</taxon>
        <taxon>Poales</taxon>
        <taxon>Cyperaceae</taxon>
        <taxon>Cyperoideae</taxon>
        <taxon>Cariceae</taxon>
        <taxon>Carex</taxon>
        <taxon>Carex subgen. Euthyceras</taxon>
    </lineage>
</organism>
<dbReference type="GO" id="GO:0061630">
    <property type="term" value="F:ubiquitin protein ligase activity"/>
    <property type="evidence" value="ECO:0007669"/>
    <property type="project" value="UniProtKB-UniRule"/>
</dbReference>
<reference evidence="8" key="1">
    <citation type="submission" date="2020-01" db="EMBL/GenBank/DDBJ databases">
        <title>Genome sequence of Kobresia littledalei, the first chromosome-level genome in the family Cyperaceae.</title>
        <authorList>
            <person name="Qu G."/>
        </authorList>
    </citation>
    <scope>NUCLEOTIDE SEQUENCE</scope>
    <source>
        <strain evidence="8">C.B.Clarke</strain>
        <tissue evidence="8">Leaf</tissue>
    </source>
</reference>
<dbReference type="SUPFAM" id="SSF57850">
    <property type="entry name" value="RING/U-box"/>
    <property type="match status" value="1"/>
</dbReference>
<dbReference type="AlphaFoldDB" id="A0A833QA06"/>
<dbReference type="InterPro" id="IPR058678">
    <property type="entry name" value="ARM_PUB"/>
</dbReference>
<evidence type="ECO:0000256" key="1">
    <source>
        <dbReference type="ARBA" id="ARBA00000900"/>
    </source>
</evidence>
<dbReference type="SUPFAM" id="SSF48371">
    <property type="entry name" value="ARM repeat"/>
    <property type="match status" value="2"/>
</dbReference>
<dbReference type="Gene3D" id="1.25.10.10">
    <property type="entry name" value="Leucine-rich Repeat Variant"/>
    <property type="match status" value="1"/>
</dbReference>
<comment type="pathway">
    <text evidence="2 6">Protein modification; protein ubiquitination.</text>
</comment>
<dbReference type="PANTHER" id="PTHR22849">
    <property type="entry name" value="WDSAM1 PROTEIN"/>
    <property type="match status" value="1"/>
</dbReference>
<evidence type="ECO:0000313" key="8">
    <source>
        <dbReference type="EMBL" id="KAF3320435.1"/>
    </source>
</evidence>
<evidence type="ECO:0000313" key="9">
    <source>
        <dbReference type="Proteomes" id="UP000623129"/>
    </source>
</evidence>
<dbReference type="SMART" id="SM00504">
    <property type="entry name" value="Ubox"/>
    <property type="match status" value="1"/>
</dbReference>
<dbReference type="InterPro" id="IPR000225">
    <property type="entry name" value="Armadillo"/>
</dbReference>
<dbReference type="PROSITE" id="PS51698">
    <property type="entry name" value="U_BOX"/>
    <property type="match status" value="1"/>
</dbReference>
<evidence type="ECO:0000256" key="4">
    <source>
        <dbReference type="ARBA" id="ARBA00022786"/>
    </source>
</evidence>
<dbReference type="InterPro" id="IPR045210">
    <property type="entry name" value="RING-Ubox_PUB"/>
</dbReference>
<dbReference type="GO" id="GO:0016567">
    <property type="term" value="P:protein ubiquitination"/>
    <property type="evidence" value="ECO:0007669"/>
    <property type="project" value="UniProtKB-UniRule"/>
</dbReference>